<reference evidence="1" key="1">
    <citation type="submission" date="2018-07" db="EMBL/GenBank/DDBJ databases">
        <authorList>
            <consortium name="PulseNet: The National Subtyping Network for Foodborne Disease Surveillance"/>
            <person name="Tarr C.L."/>
            <person name="Trees E."/>
            <person name="Katz L.S."/>
            <person name="Carleton-Romer H.A."/>
            <person name="Stroika S."/>
            <person name="Kucerova Z."/>
            <person name="Roache K.F."/>
            <person name="Sabol A.L."/>
            <person name="Besser J."/>
            <person name="Gerner-Smidt P."/>
        </authorList>
    </citation>
    <scope>NUCLEOTIDE SEQUENCE</scope>
    <source>
        <strain evidence="1">PNUSAS001246</strain>
    </source>
</reference>
<dbReference type="EMBL" id="AAKZQX010000007">
    <property type="protein sequence ID" value="ECX6032604.1"/>
    <property type="molecule type" value="Genomic_DNA"/>
</dbReference>
<accession>A0A619ABY0</accession>
<gene>
    <name evidence="1" type="ORF">ATT75_07355</name>
</gene>
<organism evidence="1">
    <name type="scientific">Salmonella enterica subsp. enterica serovar Panama</name>
    <dbReference type="NCBI Taxonomy" id="29472"/>
    <lineage>
        <taxon>Bacteria</taxon>
        <taxon>Pseudomonadati</taxon>
        <taxon>Pseudomonadota</taxon>
        <taxon>Gammaproteobacteria</taxon>
        <taxon>Enterobacterales</taxon>
        <taxon>Enterobacteriaceae</taxon>
        <taxon>Salmonella</taxon>
    </lineage>
</organism>
<dbReference type="AlphaFoldDB" id="A0A619ABY0"/>
<proteinExistence type="predicted"/>
<name>A0A619ABY0_SALET</name>
<protein>
    <submittedName>
        <fullName evidence="1">Uncharacterized protein</fullName>
    </submittedName>
</protein>
<evidence type="ECO:0000313" key="1">
    <source>
        <dbReference type="EMBL" id="ECX6032604.1"/>
    </source>
</evidence>
<sequence length="137" mass="16053">MPVINLHKRSYVSSPLVEDIRIDSLRDRLLSLFKRTDDFCRNDYYMRTKVNQHDRHIPDMQVLFGLLCEWNTFRDDCRSAPFCRFRLLHRLRLTSWTEAADEQVAKLYGLCHSATAQVLLARTMSQHNSGVLSHKSG</sequence>
<comment type="caution">
    <text evidence="1">The sequence shown here is derived from an EMBL/GenBank/DDBJ whole genome shotgun (WGS) entry which is preliminary data.</text>
</comment>